<feature type="region of interest" description="Disordered" evidence="6">
    <location>
        <begin position="366"/>
        <end position="386"/>
    </location>
</feature>
<reference evidence="7 8" key="1">
    <citation type="journal article" date="2020" name="Biotechnol. Biofuels">
        <title>New insights from the biogas microbiome by comprehensive genome-resolved metagenomics of nearly 1600 species originating from multiple anaerobic digesters.</title>
        <authorList>
            <person name="Campanaro S."/>
            <person name="Treu L."/>
            <person name="Rodriguez-R L.M."/>
            <person name="Kovalovszki A."/>
            <person name="Ziels R.M."/>
            <person name="Maus I."/>
            <person name="Zhu X."/>
            <person name="Kougias P.G."/>
            <person name="Basile A."/>
            <person name="Luo G."/>
            <person name="Schluter A."/>
            <person name="Konstantinidis K.T."/>
            <person name="Angelidaki I."/>
        </authorList>
    </citation>
    <scope>NUCLEOTIDE SEQUENCE [LARGE SCALE GENOMIC DNA]</scope>
    <source>
        <strain evidence="7">AS06rmzACSIP_235</strain>
    </source>
</reference>
<evidence type="ECO:0000256" key="4">
    <source>
        <dbReference type="ARBA" id="ARBA00023125"/>
    </source>
</evidence>
<dbReference type="GO" id="GO:0006313">
    <property type="term" value="P:DNA transposition"/>
    <property type="evidence" value="ECO:0007669"/>
    <property type="project" value="InterPro"/>
</dbReference>
<comment type="caution">
    <text evidence="7">The sequence shown here is derived from an EMBL/GenBank/DDBJ whole genome shotgun (WGS) entry which is preliminary data.</text>
</comment>
<sequence>MNRTRPTCPVCTGPMRRNGRTSKGSPRWRCTTCGASITNTRPDDQHAHRFGLFITWILNSQSRTSLAHQLGISRRTLTNWFHDYWFIQVPRNTDTRRVHDQLFIDGTYFNTTCLLVVCTAEHVVAWHWCTREDSDSYTRLFDQIPAPLIVTTDGQQGALKAIRDTWPQATIQRCIVHVKRNIQTHVTLRPQLPAGKALRQLSLKLLRVTTPEQAATWLVLLQQFHGVYGPWLNEKTYKADVPADQVPAFARTNKAWWFTHHRHRRAYKLLEKLATSGHLFTFLTPPEGVTTPVKATTNCLEGGVNAQIKALARHHRGMFDEHQRIAVDWWLYTHTQLPDDPISIARQQQWGKVGLAKVTDLINQQQPDVGREDGRPATYDTGIDATPTNSMGIRRGWLGR</sequence>
<evidence type="ECO:0000313" key="7">
    <source>
        <dbReference type="EMBL" id="NLF92240.1"/>
    </source>
</evidence>
<evidence type="ECO:0000256" key="5">
    <source>
        <dbReference type="ARBA" id="ARBA00023172"/>
    </source>
</evidence>
<organism evidence="7 8">
    <name type="scientific">Corynebacterium marinum</name>
    <dbReference type="NCBI Taxonomy" id="349751"/>
    <lineage>
        <taxon>Bacteria</taxon>
        <taxon>Bacillati</taxon>
        <taxon>Actinomycetota</taxon>
        <taxon>Actinomycetes</taxon>
        <taxon>Mycobacteriales</taxon>
        <taxon>Corynebacteriaceae</taxon>
        <taxon>Corynebacterium</taxon>
    </lineage>
</organism>
<keyword evidence="3" id="KW-0815">Transposition</keyword>
<dbReference type="EMBL" id="JAAYYP010000481">
    <property type="protein sequence ID" value="NLF92240.1"/>
    <property type="molecule type" value="Genomic_DNA"/>
</dbReference>
<proteinExistence type="inferred from homology"/>
<name>A0A847HES7_9CORY</name>
<dbReference type="Proteomes" id="UP000523614">
    <property type="component" value="Unassembled WGS sequence"/>
</dbReference>
<gene>
    <name evidence="7" type="ORF">GX570_13000</name>
</gene>
<accession>A0A847HES7</accession>
<dbReference type="InterPro" id="IPR048004">
    <property type="entry name" value="IS1249_transpos"/>
</dbReference>
<comment type="function">
    <text evidence="1">Required for the transposition of the insertion element.</text>
</comment>
<dbReference type="GO" id="GO:0004803">
    <property type="term" value="F:transposase activity"/>
    <property type="evidence" value="ECO:0007669"/>
    <property type="project" value="InterPro"/>
</dbReference>
<evidence type="ECO:0000256" key="6">
    <source>
        <dbReference type="SAM" id="MobiDB-lite"/>
    </source>
</evidence>
<dbReference type="InterPro" id="IPR001207">
    <property type="entry name" value="Transposase_mutator"/>
</dbReference>
<dbReference type="NCBIfam" id="NF033544">
    <property type="entry name" value="transpos_IS1249"/>
    <property type="match status" value="1"/>
</dbReference>
<dbReference type="AlphaFoldDB" id="A0A847HES7"/>
<dbReference type="Pfam" id="PF00872">
    <property type="entry name" value="Transposase_mut"/>
    <property type="match status" value="1"/>
</dbReference>
<keyword evidence="5" id="KW-0233">DNA recombination</keyword>
<comment type="similarity">
    <text evidence="2">Belongs to the transposase mutator family.</text>
</comment>
<protein>
    <submittedName>
        <fullName evidence="7">IS1249 family transposase</fullName>
    </submittedName>
</protein>
<dbReference type="GO" id="GO:0003677">
    <property type="term" value="F:DNA binding"/>
    <property type="evidence" value="ECO:0007669"/>
    <property type="project" value="UniProtKB-KW"/>
</dbReference>
<evidence type="ECO:0000313" key="8">
    <source>
        <dbReference type="Proteomes" id="UP000523614"/>
    </source>
</evidence>
<evidence type="ECO:0000256" key="3">
    <source>
        <dbReference type="ARBA" id="ARBA00022578"/>
    </source>
</evidence>
<evidence type="ECO:0000256" key="2">
    <source>
        <dbReference type="ARBA" id="ARBA00010961"/>
    </source>
</evidence>
<keyword evidence="4" id="KW-0238">DNA-binding</keyword>
<evidence type="ECO:0000256" key="1">
    <source>
        <dbReference type="ARBA" id="ARBA00002190"/>
    </source>
</evidence>